<feature type="transmembrane region" description="Helical" evidence="4">
    <location>
        <begin position="148"/>
        <end position="168"/>
    </location>
</feature>
<keyword evidence="4" id="KW-0472">Membrane</keyword>
<protein>
    <submittedName>
        <fullName evidence="6">Transcriptional regulator, AraC family</fullName>
    </submittedName>
</protein>
<keyword evidence="2" id="KW-0238">DNA-binding</keyword>
<dbReference type="SMART" id="SM00342">
    <property type="entry name" value="HTH_ARAC"/>
    <property type="match status" value="1"/>
</dbReference>
<dbReference type="HOGENOM" id="CLU_616375_0_0_0"/>
<reference evidence="6 7" key="1">
    <citation type="journal article" date="2010" name="Stand. Genomic Sci.">
        <title>Complete genome sequence of Coraliomargarita akajimensis type strain (04OKA010-24).</title>
        <authorList>
            <person name="Mavromatis K."/>
            <person name="Abt B."/>
            <person name="Brambilla E."/>
            <person name="Lapidus A."/>
            <person name="Copeland A."/>
            <person name="Deshpande S."/>
            <person name="Nolan M."/>
            <person name="Lucas S."/>
            <person name="Tice H."/>
            <person name="Cheng J.F."/>
            <person name="Han C."/>
            <person name="Detter J.C."/>
            <person name="Woyke T."/>
            <person name="Goodwin L."/>
            <person name="Pitluck S."/>
            <person name="Held B."/>
            <person name="Brettin T."/>
            <person name="Tapia R."/>
            <person name="Ivanova N."/>
            <person name="Mikhailova N."/>
            <person name="Pati A."/>
            <person name="Liolios K."/>
            <person name="Chen A."/>
            <person name="Palaniappan K."/>
            <person name="Land M."/>
            <person name="Hauser L."/>
            <person name="Chang Y.J."/>
            <person name="Jeffries C.D."/>
            <person name="Rohde M."/>
            <person name="Goker M."/>
            <person name="Bristow J."/>
            <person name="Eisen J.A."/>
            <person name="Markowitz V."/>
            <person name="Hugenholtz P."/>
            <person name="Klenk H.P."/>
            <person name="Kyrpides N.C."/>
        </authorList>
    </citation>
    <scope>NUCLEOTIDE SEQUENCE [LARGE SCALE GENOMIC DNA]</scope>
    <source>
        <strain evidence="7">DSM 45221 / IAM 15411 / JCM 23193 / KCTC 12865</strain>
    </source>
</reference>
<evidence type="ECO:0000259" key="5">
    <source>
        <dbReference type="PROSITE" id="PS01124"/>
    </source>
</evidence>
<evidence type="ECO:0000256" key="2">
    <source>
        <dbReference type="ARBA" id="ARBA00023125"/>
    </source>
</evidence>
<gene>
    <name evidence="6" type="ordered locus">Caka_0549</name>
</gene>
<feature type="transmembrane region" description="Helical" evidence="4">
    <location>
        <begin position="204"/>
        <end position="222"/>
    </location>
</feature>
<keyword evidence="4" id="KW-0812">Transmembrane</keyword>
<keyword evidence="1" id="KW-0805">Transcription regulation</keyword>
<evidence type="ECO:0000256" key="1">
    <source>
        <dbReference type="ARBA" id="ARBA00023015"/>
    </source>
</evidence>
<dbReference type="PROSITE" id="PS01124">
    <property type="entry name" value="HTH_ARAC_FAMILY_2"/>
    <property type="match status" value="1"/>
</dbReference>
<feature type="transmembrane region" description="Helical" evidence="4">
    <location>
        <begin position="180"/>
        <end position="198"/>
    </location>
</feature>
<dbReference type="RefSeq" id="WP_013042299.1">
    <property type="nucleotide sequence ID" value="NC_014008.1"/>
</dbReference>
<dbReference type="InterPro" id="IPR009057">
    <property type="entry name" value="Homeodomain-like_sf"/>
</dbReference>
<dbReference type="Pfam" id="PF12833">
    <property type="entry name" value="HTH_18"/>
    <property type="match status" value="1"/>
</dbReference>
<keyword evidence="7" id="KW-1185">Reference proteome</keyword>
<dbReference type="GO" id="GO:0003700">
    <property type="term" value="F:DNA-binding transcription factor activity"/>
    <property type="evidence" value="ECO:0007669"/>
    <property type="project" value="InterPro"/>
</dbReference>
<dbReference type="eggNOG" id="COG2207">
    <property type="taxonomic scope" value="Bacteria"/>
</dbReference>
<dbReference type="STRING" id="583355.Caka_0549"/>
<dbReference type="GO" id="GO:0043565">
    <property type="term" value="F:sequence-specific DNA binding"/>
    <property type="evidence" value="ECO:0007669"/>
    <property type="project" value="InterPro"/>
</dbReference>
<dbReference type="InterPro" id="IPR018060">
    <property type="entry name" value="HTH_AraC"/>
</dbReference>
<evidence type="ECO:0000256" key="4">
    <source>
        <dbReference type="SAM" id="Phobius"/>
    </source>
</evidence>
<feature type="transmembrane region" description="Helical" evidence="4">
    <location>
        <begin position="12"/>
        <end position="30"/>
    </location>
</feature>
<keyword evidence="4" id="KW-1133">Transmembrane helix</keyword>
<dbReference type="OrthoDB" id="186231at2"/>
<dbReference type="PANTHER" id="PTHR43280">
    <property type="entry name" value="ARAC-FAMILY TRANSCRIPTIONAL REGULATOR"/>
    <property type="match status" value="1"/>
</dbReference>
<evidence type="ECO:0000256" key="3">
    <source>
        <dbReference type="ARBA" id="ARBA00023163"/>
    </source>
</evidence>
<dbReference type="InterPro" id="IPR018062">
    <property type="entry name" value="HTH_AraC-typ_CS"/>
</dbReference>
<dbReference type="SUPFAM" id="SSF46689">
    <property type="entry name" value="Homeodomain-like"/>
    <property type="match status" value="2"/>
</dbReference>
<dbReference type="PROSITE" id="PS00041">
    <property type="entry name" value="HTH_ARAC_FAMILY_1"/>
    <property type="match status" value="1"/>
</dbReference>
<name>D5ENR5_CORAD</name>
<feature type="transmembrane region" description="Helical" evidence="4">
    <location>
        <begin position="104"/>
        <end position="128"/>
    </location>
</feature>
<dbReference type="InterPro" id="IPR020449">
    <property type="entry name" value="Tscrpt_reg_AraC-type_HTH"/>
</dbReference>
<accession>D5ENR5</accession>
<feature type="domain" description="HTH araC/xylS-type" evidence="5">
    <location>
        <begin position="345"/>
        <end position="441"/>
    </location>
</feature>
<dbReference type="PANTHER" id="PTHR43280:SF28">
    <property type="entry name" value="HTH-TYPE TRANSCRIPTIONAL ACTIVATOR RHAS"/>
    <property type="match status" value="1"/>
</dbReference>
<dbReference type="Proteomes" id="UP000000925">
    <property type="component" value="Chromosome"/>
</dbReference>
<keyword evidence="3" id="KW-0804">Transcription</keyword>
<feature type="transmembrane region" description="Helical" evidence="4">
    <location>
        <begin position="42"/>
        <end position="59"/>
    </location>
</feature>
<dbReference type="PRINTS" id="PR00032">
    <property type="entry name" value="HTHARAC"/>
</dbReference>
<organism evidence="6 7">
    <name type="scientific">Coraliomargarita akajimensis (strain DSM 45221 / IAM 15411 / JCM 23193 / KCTC 12865 / 04OKA010-24)</name>
    <dbReference type="NCBI Taxonomy" id="583355"/>
    <lineage>
        <taxon>Bacteria</taxon>
        <taxon>Pseudomonadati</taxon>
        <taxon>Verrucomicrobiota</taxon>
        <taxon>Opitutia</taxon>
        <taxon>Puniceicoccales</taxon>
        <taxon>Coraliomargaritaceae</taxon>
        <taxon>Coraliomargarita</taxon>
    </lineage>
</organism>
<evidence type="ECO:0000313" key="7">
    <source>
        <dbReference type="Proteomes" id="UP000000925"/>
    </source>
</evidence>
<dbReference type="AlphaFoldDB" id="D5ENR5"/>
<feature type="transmembrane region" description="Helical" evidence="4">
    <location>
        <begin position="71"/>
        <end position="92"/>
    </location>
</feature>
<dbReference type="EMBL" id="CP001998">
    <property type="protein sequence ID" value="ADE53574.1"/>
    <property type="molecule type" value="Genomic_DNA"/>
</dbReference>
<dbReference type="KEGG" id="caa:Caka_0549"/>
<dbReference type="Gene3D" id="1.10.10.60">
    <property type="entry name" value="Homeodomain-like"/>
    <property type="match status" value="2"/>
</dbReference>
<sequence length="444" mass="49530">MFENTRHVFEHLLAPIVAAQIFLFVLVYFTVVRRRIATAYKLYLCFLASFILFLILRPVQHFWKDPTSSILLFRMTLLFAVAIPSLLVAGFLQSGVRPSRKLYIWCFGGGLLVALGYDLFICGAWGLYGLSPERLSWLPVEVKVSVAHQIQIAGAVLLLVLPCSYLIARELRGNRNRKQLAFLLGAWLFGVLLALGTSKLFDFSIYYIGSIVSALCWAWAVYQDVHDMKGKVSLLKEELQLLVQSGDASIAPDVEKLLGDLEELSEGNLAVYKMRVREILSMLTDATIQAGGDSDMLVRRNADLGQKIDSSSDPDEMRAVVRSEAVELSEMIAEIPEQRASATVERAKAYIEAHFAEDLNVDSIAGALGLSRSHLMREFKKGSGHTVNQFLTTYRIEQAKVLLADKSVTDTAFDVGYNNSNYFSTVFKKQTGMSPVQFQESLKG</sequence>
<evidence type="ECO:0000313" key="6">
    <source>
        <dbReference type="EMBL" id="ADE53574.1"/>
    </source>
</evidence>
<proteinExistence type="predicted"/>